<feature type="region of interest" description="Disordered" evidence="2">
    <location>
        <begin position="436"/>
        <end position="457"/>
    </location>
</feature>
<comment type="caution">
    <text evidence="3">The sequence shown here is derived from an EMBL/GenBank/DDBJ whole genome shotgun (WGS) entry which is preliminary data.</text>
</comment>
<feature type="compositionally biased region" description="Pro residues" evidence="2">
    <location>
        <begin position="1193"/>
        <end position="1221"/>
    </location>
</feature>
<evidence type="ECO:0000256" key="1">
    <source>
        <dbReference type="SAM" id="Coils"/>
    </source>
</evidence>
<proteinExistence type="predicted"/>
<feature type="compositionally biased region" description="Low complexity" evidence="2">
    <location>
        <begin position="1118"/>
        <end position="1128"/>
    </location>
</feature>
<keyword evidence="1" id="KW-0175">Coiled coil</keyword>
<protein>
    <recommendedName>
        <fullName evidence="5">TSC complex subunit 1b</fullName>
    </recommendedName>
</protein>
<dbReference type="GO" id="GO:0032007">
    <property type="term" value="P:negative regulation of TOR signaling"/>
    <property type="evidence" value="ECO:0007669"/>
    <property type="project" value="TreeGrafter"/>
</dbReference>
<keyword evidence="4" id="KW-1185">Reference proteome</keyword>
<feature type="region of interest" description="Disordered" evidence="2">
    <location>
        <begin position="1154"/>
        <end position="1225"/>
    </location>
</feature>
<dbReference type="Proteomes" id="UP001239994">
    <property type="component" value="Unassembled WGS sequence"/>
</dbReference>
<dbReference type="GO" id="GO:0008285">
    <property type="term" value="P:negative regulation of cell population proliferation"/>
    <property type="evidence" value="ECO:0007669"/>
    <property type="project" value="TreeGrafter"/>
</dbReference>
<feature type="region of interest" description="Disordered" evidence="2">
    <location>
        <begin position="742"/>
        <end position="766"/>
    </location>
</feature>
<dbReference type="GO" id="GO:0051726">
    <property type="term" value="P:regulation of cell cycle"/>
    <property type="evidence" value="ECO:0007669"/>
    <property type="project" value="TreeGrafter"/>
</dbReference>
<feature type="region of interest" description="Disordered" evidence="2">
    <location>
        <begin position="1118"/>
        <end position="1142"/>
    </location>
</feature>
<dbReference type="EMBL" id="JAROKS010000023">
    <property type="protein sequence ID" value="KAK1788447.1"/>
    <property type="molecule type" value="Genomic_DNA"/>
</dbReference>
<accession>A0AAD9DQS9</accession>
<feature type="region of interest" description="Disordered" evidence="2">
    <location>
        <begin position="621"/>
        <end position="709"/>
    </location>
</feature>
<dbReference type="Pfam" id="PF04388">
    <property type="entry name" value="Hamartin"/>
    <property type="match status" value="1"/>
</dbReference>
<dbReference type="PANTHER" id="PTHR15154">
    <property type="entry name" value="HAMARTIN"/>
    <property type="match status" value="1"/>
</dbReference>
<reference evidence="3" key="1">
    <citation type="submission" date="2023-03" db="EMBL/GenBank/DDBJ databases">
        <title>Electrophorus voltai genome.</title>
        <authorList>
            <person name="Bian C."/>
        </authorList>
    </citation>
    <scope>NUCLEOTIDE SEQUENCE</scope>
    <source>
        <strain evidence="3">CB-2022</strain>
        <tissue evidence="3">Muscle</tissue>
    </source>
</reference>
<organism evidence="3 4">
    <name type="scientific">Electrophorus voltai</name>
    <dbReference type="NCBI Taxonomy" id="2609070"/>
    <lineage>
        <taxon>Eukaryota</taxon>
        <taxon>Metazoa</taxon>
        <taxon>Chordata</taxon>
        <taxon>Craniata</taxon>
        <taxon>Vertebrata</taxon>
        <taxon>Euteleostomi</taxon>
        <taxon>Actinopterygii</taxon>
        <taxon>Neopterygii</taxon>
        <taxon>Teleostei</taxon>
        <taxon>Ostariophysi</taxon>
        <taxon>Gymnotiformes</taxon>
        <taxon>Gymnotoidei</taxon>
        <taxon>Gymnotidae</taxon>
        <taxon>Electrophorus</taxon>
    </lineage>
</organism>
<feature type="compositionally biased region" description="Polar residues" evidence="2">
    <location>
        <begin position="1181"/>
        <end position="1191"/>
    </location>
</feature>
<feature type="coiled-coil region" evidence="1">
    <location>
        <begin position="889"/>
        <end position="962"/>
    </location>
</feature>
<dbReference type="InterPro" id="IPR007483">
    <property type="entry name" value="Hamartin"/>
</dbReference>
<dbReference type="PANTHER" id="PTHR15154:SF2">
    <property type="entry name" value="HAMARTIN"/>
    <property type="match status" value="1"/>
</dbReference>
<feature type="coiled-coil region" evidence="1">
    <location>
        <begin position="1037"/>
        <end position="1064"/>
    </location>
</feature>
<evidence type="ECO:0000313" key="4">
    <source>
        <dbReference type="Proteomes" id="UP001239994"/>
    </source>
</evidence>
<feature type="region of interest" description="Disordered" evidence="2">
    <location>
        <begin position="1281"/>
        <end position="1311"/>
    </location>
</feature>
<feature type="non-terminal residue" evidence="3">
    <location>
        <position position="1355"/>
    </location>
</feature>
<name>A0AAD9DQS9_9TELE</name>
<gene>
    <name evidence="3" type="ORF">P4O66_016880</name>
</gene>
<feature type="compositionally biased region" description="Gly residues" evidence="2">
    <location>
        <begin position="748"/>
        <end position="758"/>
    </location>
</feature>
<evidence type="ECO:0008006" key="5">
    <source>
        <dbReference type="Google" id="ProtNLM"/>
    </source>
</evidence>
<sequence>WCLQTVLAGSPGTRGSSNNMAREQLNVGDLLPLLETSDLQQLDEVKGLINEHLSTERGSVLLNGLVDYFLETESTPVTHILCSVREPHDKHLFDKMNECMAKPACRLSTLTLLGHVVRKQPSWIHKIARYPLLLSLLRCLKMDTDAVVLITAVLVLVTLLPMIPQAGKQHLYEVFDIFGRLAAWTLRNPGHVSEVHVIHLHAGVYSLFHRLYGMYPCNFISYLRSHYSMKENVDTFEEVVKGACGPWLLSEPMLEHVRIHPELVTGTKDHELDPTRWKKFEIHDIVIECAKVSLDPREASCEAGYSAQPEHFCAQMHVRPPDPTASPYADFCSSYGSASSVQSSTPRQPVPHSQPVWRSPFPTRWTVGLLPAASREALSISNSSCEFNSTCGVKDVLWSPSSLCGMATPPSSRGMSPNPETSQSAFHLSGRLHSIQGGKGTPCSGTPAASSPPPNLADELSAASLSHSATSLPYRVFLSAFASAFELLCSVGDGRTVDPSKPPLLRQDPVRELEKAGGEVTNHRGRSTVRAVRVGAAVSSLGCGAWAVTGICLPLPAPGGVVEPVPMTLNELSVYMKEQEQQKTEKEEAALMEELVTLTEMKLRDGVGRSGFDSPFYRTTETLTGAREKPLSVSAHGVPPRDPHTATSTPDKAEARPGRRAMGSRGGSQEQPWAFEPLFTPVEQSAPGVLRRSPSTDDEGLRYGLSPGPCRAPPLPYEALFDLTLPHAASVFVRHRTAAALDRADSEGGQGAEAGQGRGAQRPTTSASPLEVLDQLVQQGSMAHDRVLQRSPLPSKSADWTHFGGKWCYAASLSSCSLISLSLFLPLEDLQTLRSQLLLLHNQLLFERYKREQHALRNRRLLRRIINTTALQEQNNAMKDQLNLQSVDIVSLRESLQVEQQRYRELCEEKEAVVSRLHSQIGQLQQDHDDYCTKNQELESKLQECQKRRREMEAELQTANNKVCHTGHLLKQLTAKLSSSESTQQQLGFLSRQLLLLGEAHKLCVQELQQSGPDTTKEVEMLKASASKEVEHLKLSLLLQGQKLEAAQQRAAELETQLSKKEHLIAEQKLFLEDVKCQAKEELQASESRYQAQRSLTQAFHTELLQLYSRLEMEAHTATAATSPAGGAAEHHHHHHHHHTETCVLVMDGLAKPVSKDHGEQSSHGNGTLLQPGRARASHPNPETKSINGSRDTPPPVLVEPPPPRPHTPLGPPGPSAPPAAPLTVGSYPSAKSFLGMRARELFRNKSESQCDEGDALRPQFTSLSQGLKTELCVEPPVKTAPGPAHTQGPAPSTVAACDASQKDGNQGGADVPLSSYFGRLHRSAGYGPNDKACFCGVGRAVVARSADVRPESPA</sequence>
<evidence type="ECO:0000256" key="2">
    <source>
        <dbReference type="SAM" id="MobiDB-lite"/>
    </source>
</evidence>
<evidence type="ECO:0000313" key="3">
    <source>
        <dbReference type="EMBL" id="KAK1788447.1"/>
    </source>
</evidence>
<dbReference type="GO" id="GO:0033596">
    <property type="term" value="C:TSC1-TSC2 complex"/>
    <property type="evidence" value="ECO:0007669"/>
    <property type="project" value="TreeGrafter"/>
</dbReference>